<evidence type="ECO:0000313" key="3">
    <source>
        <dbReference type="Proteomes" id="UP000566324"/>
    </source>
</evidence>
<comment type="caution">
    <text evidence="2">The sequence shown here is derived from an EMBL/GenBank/DDBJ whole genome shotgun (WGS) entry which is preliminary data.</text>
</comment>
<dbReference type="EMBL" id="JACHNZ010000006">
    <property type="protein sequence ID" value="MBB4631174.1"/>
    <property type="molecule type" value="Genomic_DNA"/>
</dbReference>
<keyword evidence="1" id="KW-1133">Transmembrane helix</keyword>
<evidence type="ECO:0000256" key="1">
    <source>
        <dbReference type="SAM" id="Phobius"/>
    </source>
</evidence>
<keyword evidence="1" id="KW-0812">Transmembrane</keyword>
<dbReference type="Proteomes" id="UP000566324">
    <property type="component" value="Unassembled WGS sequence"/>
</dbReference>
<protein>
    <submittedName>
        <fullName evidence="2">Uncharacterized protein (DUF983 family)</fullName>
    </submittedName>
</protein>
<name>A0A7W7F601_9SPHN</name>
<proteinExistence type="predicted"/>
<gene>
    <name evidence="2" type="ORF">GGQ98_000781</name>
</gene>
<dbReference type="RefSeq" id="WP_184065366.1">
    <property type="nucleotide sequence ID" value="NZ_JACHNZ010000006.1"/>
</dbReference>
<reference evidence="2 3" key="1">
    <citation type="submission" date="2020-08" db="EMBL/GenBank/DDBJ databases">
        <title>Genomic Encyclopedia of Type Strains, Phase IV (KMG-IV): sequencing the most valuable type-strain genomes for metagenomic binning, comparative biology and taxonomic classification.</title>
        <authorList>
            <person name="Goeker M."/>
        </authorList>
    </citation>
    <scope>NUCLEOTIDE SEQUENCE [LARGE SCALE GENOMIC DNA]</scope>
    <source>
        <strain evidence="2 3">DSM 17328</strain>
    </source>
</reference>
<feature type="transmembrane region" description="Helical" evidence="1">
    <location>
        <begin position="89"/>
        <end position="106"/>
    </location>
</feature>
<organism evidence="2 3">
    <name type="scientific">Sphingosinicella soli</name>
    <dbReference type="NCBI Taxonomy" id="333708"/>
    <lineage>
        <taxon>Bacteria</taxon>
        <taxon>Pseudomonadati</taxon>
        <taxon>Pseudomonadota</taxon>
        <taxon>Alphaproteobacteria</taxon>
        <taxon>Sphingomonadales</taxon>
        <taxon>Sphingosinicellaceae</taxon>
        <taxon>Sphingosinicella</taxon>
    </lineage>
</organism>
<accession>A0A7W7F601</accession>
<dbReference type="Pfam" id="PF06170">
    <property type="entry name" value="DUF983"/>
    <property type="match status" value="1"/>
</dbReference>
<feature type="transmembrane region" description="Helical" evidence="1">
    <location>
        <begin position="59"/>
        <end position="77"/>
    </location>
</feature>
<keyword evidence="1" id="KW-0472">Membrane</keyword>
<keyword evidence="3" id="KW-1185">Reference proteome</keyword>
<evidence type="ECO:0000313" key="2">
    <source>
        <dbReference type="EMBL" id="MBB4631174.1"/>
    </source>
</evidence>
<dbReference type="AlphaFoldDB" id="A0A7W7F601"/>
<sequence>MTLETAEETNRSFRSFLPRALAGKCPACGEAKLFRSFLKPVDHCPKCGEAWHHHQADDFPPYIVILLLGHILVPTMYEVNTAFDVPYEWQIPIWITLTAVLALAMLQPVKGAVIGYQWARRLHGFGEEVVE</sequence>
<dbReference type="InterPro" id="IPR009325">
    <property type="entry name" value="DUF983"/>
</dbReference>